<reference evidence="2 3" key="1">
    <citation type="journal article" date="2021" name="Elife">
        <title>Chloroplast acquisition without the gene transfer in kleptoplastic sea slugs, Plakobranchus ocellatus.</title>
        <authorList>
            <person name="Maeda T."/>
            <person name="Takahashi S."/>
            <person name="Yoshida T."/>
            <person name="Shimamura S."/>
            <person name="Takaki Y."/>
            <person name="Nagai Y."/>
            <person name="Toyoda A."/>
            <person name="Suzuki Y."/>
            <person name="Arimoto A."/>
            <person name="Ishii H."/>
            <person name="Satoh N."/>
            <person name="Nishiyama T."/>
            <person name="Hasebe M."/>
            <person name="Maruyama T."/>
            <person name="Minagawa J."/>
            <person name="Obokata J."/>
            <person name="Shigenobu S."/>
        </authorList>
    </citation>
    <scope>NUCLEOTIDE SEQUENCE [LARGE SCALE GENOMIC DNA]</scope>
</reference>
<keyword evidence="1" id="KW-0472">Membrane</keyword>
<keyword evidence="1" id="KW-1133">Transmembrane helix</keyword>
<evidence type="ECO:0000313" key="2">
    <source>
        <dbReference type="EMBL" id="GFR90063.1"/>
    </source>
</evidence>
<evidence type="ECO:0000256" key="1">
    <source>
        <dbReference type="SAM" id="Phobius"/>
    </source>
</evidence>
<protein>
    <recommendedName>
        <fullName evidence="4">TNF family profile domain-containing protein</fullName>
    </recommendedName>
</protein>
<dbReference type="AlphaFoldDB" id="A0AAV4GYL3"/>
<dbReference type="SUPFAM" id="SSF49842">
    <property type="entry name" value="TNF-like"/>
    <property type="match status" value="1"/>
</dbReference>
<dbReference type="InterPro" id="IPR008983">
    <property type="entry name" value="Tumour_necrosis_fac-like_dom"/>
</dbReference>
<keyword evidence="1" id="KW-0812">Transmembrane</keyword>
<name>A0AAV4GYL3_9GAST</name>
<sequence>MAKQPTPEKQPLLSPPFLAKKDEKLEDLCLDRMCVGFMAFFALTVIALFLSIGMNLSLMTMFLTQESHTASFQKTVINGSDIFAPSVPLACLPCSAIVLPKYSSNVTEDPLIQKFAIMKRDGEQQQCCARTYAQLSDLLKSVLRLVVSTKLTSGPQQTKSSEPPVPLACLPCSSLALTLYEDDVTKDPLMQNLTITGERGREQCCATTHAQLSDLLKSLLRLVASLKTTPVLPSYNTTDLQFSPASAHKLLYPKHFSHSFEVPDFPKNPDPCVFRKENHAYGVEHYRGVNITKTGIVVLYGGLYYVYASVKFRPQTTLACMYFKYRTFIAYVEKASNTKHTKQTILSLIYTCCDTCINPQDSVYAGETDKTRRARSTAAVAIVVNVVFFFLILVGPNDGTARHPQAKKLLCRRHAVQALWPSFSFEREQPRRGKPGRTVAGQLYTGPRAAGAGKRSIHSFIYGEKGIGDKGADIAGLQNTLSKSSLAVGPHKPAKVFNPSQLARPFERRSLRRWSNGVGVCTACARSGRPTRIELSARPRLPKQAPAAQKTFRELMSRSAARREVFIFEGGRSKILLGP</sequence>
<evidence type="ECO:0008006" key="4">
    <source>
        <dbReference type="Google" id="ProtNLM"/>
    </source>
</evidence>
<dbReference type="Proteomes" id="UP000762676">
    <property type="component" value="Unassembled WGS sequence"/>
</dbReference>
<comment type="caution">
    <text evidence="2">The sequence shown here is derived from an EMBL/GenBank/DDBJ whole genome shotgun (WGS) entry which is preliminary data.</text>
</comment>
<keyword evidence="3" id="KW-1185">Reference proteome</keyword>
<accession>A0AAV4GYL3</accession>
<dbReference type="EMBL" id="BMAT01005259">
    <property type="protein sequence ID" value="GFR90063.1"/>
    <property type="molecule type" value="Genomic_DNA"/>
</dbReference>
<gene>
    <name evidence="2" type="ORF">ElyMa_002558300</name>
</gene>
<proteinExistence type="predicted"/>
<dbReference type="Gene3D" id="2.60.120.40">
    <property type="match status" value="1"/>
</dbReference>
<feature type="transmembrane region" description="Helical" evidence="1">
    <location>
        <begin position="35"/>
        <end position="58"/>
    </location>
</feature>
<evidence type="ECO:0000313" key="3">
    <source>
        <dbReference type="Proteomes" id="UP000762676"/>
    </source>
</evidence>
<organism evidence="2 3">
    <name type="scientific">Elysia marginata</name>
    <dbReference type="NCBI Taxonomy" id="1093978"/>
    <lineage>
        <taxon>Eukaryota</taxon>
        <taxon>Metazoa</taxon>
        <taxon>Spiralia</taxon>
        <taxon>Lophotrochozoa</taxon>
        <taxon>Mollusca</taxon>
        <taxon>Gastropoda</taxon>
        <taxon>Heterobranchia</taxon>
        <taxon>Euthyneura</taxon>
        <taxon>Panpulmonata</taxon>
        <taxon>Sacoglossa</taxon>
        <taxon>Placobranchoidea</taxon>
        <taxon>Plakobranchidae</taxon>
        <taxon>Elysia</taxon>
    </lineage>
</organism>